<dbReference type="SUPFAM" id="SSF46689">
    <property type="entry name" value="Homeodomain-like"/>
    <property type="match status" value="1"/>
</dbReference>
<dbReference type="PANTHER" id="PTHR43479:SF11">
    <property type="entry name" value="ACREF_ENVCD OPERON REPRESSOR-RELATED"/>
    <property type="match status" value="1"/>
</dbReference>
<accession>A0A3N1XAU8</accession>
<dbReference type="InterPro" id="IPR001647">
    <property type="entry name" value="HTH_TetR"/>
</dbReference>
<protein>
    <submittedName>
        <fullName evidence="4">TetR family transcriptional regulator</fullName>
    </submittedName>
</protein>
<reference evidence="4 5" key="1">
    <citation type="submission" date="2018-11" db="EMBL/GenBank/DDBJ databases">
        <title>Genomic Encyclopedia of Type Strains, Phase IV (KMG-IV): sequencing the most valuable type-strain genomes for metagenomic binning, comparative biology and taxonomic classification.</title>
        <authorList>
            <person name="Goeker M."/>
        </authorList>
    </citation>
    <scope>NUCLEOTIDE SEQUENCE [LARGE SCALE GENOMIC DNA]</scope>
    <source>
        <strain evidence="4 5">DSM 26537</strain>
    </source>
</reference>
<evidence type="ECO:0000313" key="5">
    <source>
        <dbReference type="Proteomes" id="UP000273083"/>
    </source>
</evidence>
<dbReference type="InterPro" id="IPR050624">
    <property type="entry name" value="HTH-type_Tx_Regulator"/>
</dbReference>
<dbReference type="Gene3D" id="1.10.357.10">
    <property type="entry name" value="Tetracycline Repressor, domain 2"/>
    <property type="match status" value="1"/>
</dbReference>
<dbReference type="RefSeq" id="WP_123610506.1">
    <property type="nucleotide sequence ID" value="NZ_RJVG01000012.1"/>
</dbReference>
<organism evidence="4 5">
    <name type="scientific">Mobilisporobacter senegalensis</name>
    <dbReference type="NCBI Taxonomy" id="1329262"/>
    <lineage>
        <taxon>Bacteria</taxon>
        <taxon>Bacillati</taxon>
        <taxon>Bacillota</taxon>
        <taxon>Clostridia</taxon>
        <taxon>Lachnospirales</taxon>
        <taxon>Lachnospiraceae</taxon>
        <taxon>Mobilisporobacter</taxon>
    </lineage>
</organism>
<dbReference type="PROSITE" id="PS50977">
    <property type="entry name" value="HTH_TETR_2"/>
    <property type="match status" value="1"/>
</dbReference>
<dbReference type="Pfam" id="PF00440">
    <property type="entry name" value="TetR_N"/>
    <property type="match status" value="1"/>
</dbReference>
<dbReference type="EMBL" id="RJVG01000012">
    <property type="protein sequence ID" value="ROR23886.1"/>
    <property type="molecule type" value="Genomic_DNA"/>
</dbReference>
<dbReference type="GO" id="GO:0003677">
    <property type="term" value="F:DNA binding"/>
    <property type="evidence" value="ECO:0007669"/>
    <property type="project" value="UniProtKB-UniRule"/>
</dbReference>
<evidence type="ECO:0000313" key="4">
    <source>
        <dbReference type="EMBL" id="ROR23886.1"/>
    </source>
</evidence>
<dbReference type="OrthoDB" id="9812484at2"/>
<feature type="DNA-binding region" description="H-T-H motif" evidence="2">
    <location>
        <begin position="36"/>
        <end position="55"/>
    </location>
</feature>
<gene>
    <name evidence="4" type="ORF">EDD66_11217</name>
</gene>
<dbReference type="Proteomes" id="UP000273083">
    <property type="component" value="Unassembled WGS sequence"/>
</dbReference>
<keyword evidence="1 2" id="KW-0238">DNA-binding</keyword>
<proteinExistence type="predicted"/>
<evidence type="ECO:0000256" key="2">
    <source>
        <dbReference type="PROSITE-ProRule" id="PRU00335"/>
    </source>
</evidence>
<dbReference type="AlphaFoldDB" id="A0A3N1XAU8"/>
<comment type="caution">
    <text evidence="4">The sequence shown here is derived from an EMBL/GenBank/DDBJ whole genome shotgun (WGS) entry which is preliminary data.</text>
</comment>
<dbReference type="InterPro" id="IPR036271">
    <property type="entry name" value="Tet_transcr_reg_TetR-rel_C_sf"/>
</dbReference>
<sequence length="200" mass="22257">MPRTKEQYEIMRTATREKIQAAAIKLFSRKGFAATSVQDIAEEAGISTGLMYRHYKSKDDLFVALVNEAAEGLNKITRAFQSKESPIDLILGLTGEVLDDLTRNDEFAEYTILMNQSIVLEKSNPLVSNLVKQSGLMMNQTAHLIEEGQKLGQFKEGDPYMMALYYYAAIQGLAEMKLTLGSGFVTPTAKIATAFLIKEE</sequence>
<dbReference type="InterPro" id="IPR009057">
    <property type="entry name" value="Homeodomain-like_sf"/>
</dbReference>
<feature type="domain" description="HTH tetR-type" evidence="3">
    <location>
        <begin position="13"/>
        <end position="73"/>
    </location>
</feature>
<evidence type="ECO:0000256" key="1">
    <source>
        <dbReference type="ARBA" id="ARBA00023125"/>
    </source>
</evidence>
<dbReference type="SUPFAM" id="SSF48498">
    <property type="entry name" value="Tetracyclin repressor-like, C-terminal domain"/>
    <property type="match status" value="1"/>
</dbReference>
<dbReference type="PRINTS" id="PR00455">
    <property type="entry name" value="HTHTETR"/>
</dbReference>
<name>A0A3N1XAU8_9FIRM</name>
<dbReference type="PANTHER" id="PTHR43479">
    <property type="entry name" value="ACREF/ENVCD OPERON REPRESSOR-RELATED"/>
    <property type="match status" value="1"/>
</dbReference>
<keyword evidence="5" id="KW-1185">Reference proteome</keyword>
<evidence type="ECO:0000259" key="3">
    <source>
        <dbReference type="PROSITE" id="PS50977"/>
    </source>
</evidence>